<keyword evidence="2" id="KW-0560">Oxidoreductase</keyword>
<evidence type="ECO:0000313" key="4">
    <source>
        <dbReference type="Proteomes" id="UP001500957"/>
    </source>
</evidence>
<dbReference type="PANTHER" id="PTHR46696:SF6">
    <property type="entry name" value="P450, PUTATIVE (EUROFUNG)-RELATED"/>
    <property type="match status" value="1"/>
</dbReference>
<keyword evidence="2" id="KW-0503">Monooxygenase</keyword>
<reference evidence="4" key="1">
    <citation type="journal article" date="2019" name="Int. J. Syst. Evol. Microbiol.">
        <title>The Global Catalogue of Microorganisms (GCM) 10K type strain sequencing project: providing services to taxonomists for standard genome sequencing and annotation.</title>
        <authorList>
            <consortium name="The Broad Institute Genomics Platform"/>
            <consortium name="The Broad Institute Genome Sequencing Center for Infectious Disease"/>
            <person name="Wu L."/>
            <person name="Ma J."/>
        </authorList>
    </citation>
    <scope>NUCLEOTIDE SEQUENCE [LARGE SCALE GENOMIC DNA]</scope>
    <source>
        <strain evidence="4">JCM 10671</strain>
    </source>
</reference>
<gene>
    <name evidence="3" type="ORF">GCM10009547_05120</name>
</gene>
<protein>
    <submittedName>
        <fullName evidence="3">Cytochrome P450</fullName>
    </submittedName>
</protein>
<evidence type="ECO:0000256" key="2">
    <source>
        <dbReference type="RuleBase" id="RU000461"/>
    </source>
</evidence>
<dbReference type="InterPro" id="IPR002397">
    <property type="entry name" value="Cyt_P450_B"/>
</dbReference>
<dbReference type="PRINTS" id="PR00359">
    <property type="entry name" value="BP450"/>
</dbReference>
<dbReference type="EMBL" id="BAAAHE010000005">
    <property type="protein sequence ID" value="GAA0606131.1"/>
    <property type="molecule type" value="Genomic_DNA"/>
</dbReference>
<name>A0ABP3RAF9_9ACTN</name>
<keyword evidence="4" id="KW-1185">Reference proteome</keyword>
<accession>A0ABP3RAF9</accession>
<dbReference type="InterPro" id="IPR001128">
    <property type="entry name" value="Cyt_P450"/>
</dbReference>
<comment type="similarity">
    <text evidence="1 2">Belongs to the cytochrome P450 family.</text>
</comment>
<dbReference type="Proteomes" id="UP001500957">
    <property type="component" value="Unassembled WGS sequence"/>
</dbReference>
<dbReference type="Gene3D" id="1.10.630.10">
    <property type="entry name" value="Cytochrome P450"/>
    <property type="match status" value="1"/>
</dbReference>
<organism evidence="3 4">
    <name type="scientific">Sporichthya brevicatena</name>
    <dbReference type="NCBI Taxonomy" id="171442"/>
    <lineage>
        <taxon>Bacteria</taxon>
        <taxon>Bacillati</taxon>
        <taxon>Actinomycetota</taxon>
        <taxon>Actinomycetes</taxon>
        <taxon>Sporichthyales</taxon>
        <taxon>Sporichthyaceae</taxon>
        <taxon>Sporichthya</taxon>
    </lineage>
</organism>
<keyword evidence="2" id="KW-0349">Heme</keyword>
<dbReference type="InterPro" id="IPR036396">
    <property type="entry name" value="Cyt_P450_sf"/>
</dbReference>
<dbReference type="CDD" id="cd11035">
    <property type="entry name" value="P450cam-like"/>
    <property type="match status" value="1"/>
</dbReference>
<proteinExistence type="inferred from homology"/>
<dbReference type="Pfam" id="PF00067">
    <property type="entry name" value="p450"/>
    <property type="match status" value="1"/>
</dbReference>
<comment type="caution">
    <text evidence="3">The sequence shown here is derived from an EMBL/GenBank/DDBJ whole genome shotgun (WGS) entry which is preliminary data.</text>
</comment>
<sequence>MTDVIAEPQAGGCPFKTADSPEIQTDFDIHDPNRVETVHSDYAELRERCPVARSTKWGGHWVMTRYEDIMEVMRKPEIFSSECVNIPPTIGQDGPMIPLEIDPPDHTTYRQIMTPLFSPTRMRKLEPEIRALVLELLDQIGDATEIDFIDAFAKELPTRVFLKLMGWPETDAERMNDWVDRIVLGLPGASEEENTAFRMEAALETYGYFAEMIDDRIEQRDNEGQREIDADTADVTDVLVNAKFGDRELTQFEMLNIFFLMMIGGLHTVQGQLAHSWIHLAQNPAKRKELVDHPELVSAAVEEMLRLEAAVAGARVVKEDVVVGGVQLKAGDRVLIPLAAANRDPEKFENPDDIDFTREPNPHVTFGGGRHRCLGSHLARIELNIAFEEWHKRYPDYRLHPEKPYKKHLSQVRGVESLPLLLNQSI</sequence>
<dbReference type="PANTHER" id="PTHR46696">
    <property type="entry name" value="P450, PUTATIVE (EUROFUNG)-RELATED"/>
    <property type="match status" value="1"/>
</dbReference>
<evidence type="ECO:0000313" key="3">
    <source>
        <dbReference type="EMBL" id="GAA0606131.1"/>
    </source>
</evidence>
<dbReference type="SUPFAM" id="SSF48264">
    <property type="entry name" value="Cytochrome P450"/>
    <property type="match status" value="1"/>
</dbReference>
<dbReference type="InterPro" id="IPR017972">
    <property type="entry name" value="Cyt_P450_CS"/>
</dbReference>
<keyword evidence="2" id="KW-0408">Iron</keyword>
<dbReference type="PROSITE" id="PS00086">
    <property type="entry name" value="CYTOCHROME_P450"/>
    <property type="match status" value="1"/>
</dbReference>
<evidence type="ECO:0000256" key="1">
    <source>
        <dbReference type="ARBA" id="ARBA00010617"/>
    </source>
</evidence>
<dbReference type="RefSeq" id="WP_344601259.1">
    <property type="nucleotide sequence ID" value="NZ_BAAAHE010000005.1"/>
</dbReference>
<keyword evidence="2" id="KW-0479">Metal-binding</keyword>